<evidence type="ECO:0000256" key="3">
    <source>
        <dbReference type="ARBA" id="ARBA00012929"/>
    </source>
</evidence>
<protein>
    <recommendedName>
        <fullName evidence="4 6">dTDP-4-dehydrorhamnose reductase</fullName>
        <ecNumber evidence="3 6">1.1.1.133</ecNumber>
    </recommendedName>
</protein>
<evidence type="ECO:0000256" key="1">
    <source>
        <dbReference type="ARBA" id="ARBA00004781"/>
    </source>
</evidence>
<comment type="catalytic activity">
    <reaction evidence="5">
        <text>dTDP-beta-L-rhamnose + NADP(+) = dTDP-4-dehydro-beta-L-rhamnose + NADPH + H(+)</text>
        <dbReference type="Rhea" id="RHEA:21796"/>
        <dbReference type="ChEBI" id="CHEBI:15378"/>
        <dbReference type="ChEBI" id="CHEBI:57510"/>
        <dbReference type="ChEBI" id="CHEBI:57783"/>
        <dbReference type="ChEBI" id="CHEBI:58349"/>
        <dbReference type="ChEBI" id="CHEBI:62830"/>
        <dbReference type="EC" id="1.1.1.133"/>
    </reaction>
</comment>
<dbReference type="InterPro" id="IPR005913">
    <property type="entry name" value="dTDP_dehydrorham_reduct"/>
</dbReference>
<dbReference type="InterPro" id="IPR029903">
    <property type="entry name" value="RmlD-like-bd"/>
</dbReference>
<dbReference type="EMBL" id="JAJADQ010000001">
    <property type="protein sequence ID" value="MCB2376138.1"/>
    <property type="molecule type" value="Genomic_DNA"/>
</dbReference>
<comment type="function">
    <text evidence="6">Catalyzes the reduction of dTDP-6-deoxy-L-lyxo-4-hexulose to yield dTDP-L-rhamnose.</text>
</comment>
<dbReference type="SUPFAM" id="SSF51735">
    <property type="entry name" value="NAD(P)-binding Rossmann-fold domains"/>
    <property type="match status" value="1"/>
</dbReference>
<organism evidence="8 9">
    <name type="scientific">Hymenobacter nitidus</name>
    <dbReference type="NCBI Taxonomy" id="2880929"/>
    <lineage>
        <taxon>Bacteria</taxon>
        <taxon>Pseudomonadati</taxon>
        <taxon>Bacteroidota</taxon>
        <taxon>Cytophagia</taxon>
        <taxon>Cytophagales</taxon>
        <taxon>Hymenobacteraceae</taxon>
        <taxon>Hymenobacter</taxon>
    </lineage>
</organism>
<evidence type="ECO:0000313" key="8">
    <source>
        <dbReference type="EMBL" id="MCB2376138.1"/>
    </source>
</evidence>
<dbReference type="Gene3D" id="3.90.25.10">
    <property type="entry name" value="UDP-galactose 4-epimerase, domain 1"/>
    <property type="match status" value="1"/>
</dbReference>
<evidence type="ECO:0000256" key="4">
    <source>
        <dbReference type="ARBA" id="ARBA00017099"/>
    </source>
</evidence>
<gene>
    <name evidence="8" type="ORF">LGH70_00980</name>
</gene>
<keyword evidence="9" id="KW-1185">Reference proteome</keyword>
<keyword evidence="6" id="KW-0560">Oxidoreductase</keyword>
<evidence type="ECO:0000313" key="9">
    <source>
        <dbReference type="Proteomes" id="UP001165297"/>
    </source>
</evidence>
<evidence type="ECO:0000259" key="7">
    <source>
        <dbReference type="Pfam" id="PF04321"/>
    </source>
</evidence>
<reference evidence="8" key="1">
    <citation type="submission" date="2021-10" db="EMBL/GenBank/DDBJ databases">
        <authorList>
            <person name="Dean J.D."/>
            <person name="Kim M.K."/>
            <person name="Newey C.N."/>
            <person name="Stoker T.S."/>
            <person name="Thompson D.W."/>
            <person name="Grose J.H."/>
        </authorList>
    </citation>
    <scope>NUCLEOTIDE SEQUENCE</scope>
    <source>
        <strain evidence="8">BT635</strain>
    </source>
</reference>
<comment type="pathway">
    <text evidence="1 6">Carbohydrate biosynthesis; dTDP-L-rhamnose biosynthesis.</text>
</comment>
<dbReference type="PANTHER" id="PTHR10491:SF4">
    <property type="entry name" value="METHIONINE ADENOSYLTRANSFERASE 2 SUBUNIT BETA"/>
    <property type="match status" value="1"/>
</dbReference>
<name>A0ABS8A6X0_9BACT</name>
<comment type="caution">
    <text evidence="8">The sequence shown here is derived from an EMBL/GenBank/DDBJ whole genome shotgun (WGS) entry which is preliminary data.</text>
</comment>
<dbReference type="Proteomes" id="UP001165297">
    <property type="component" value="Unassembled WGS sequence"/>
</dbReference>
<dbReference type="RefSeq" id="WP_226181829.1">
    <property type="nucleotide sequence ID" value="NZ_JAJADQ010000001.1"/>
</dbReference>
<evidence type="ECO:0000256" key="2">
    <source>
        <dbReference type="ARBA" id="ARBA00010944"/>
    </source>
</evidence>
<dbReference type="EC" id="1.1.1.133" evidence="3 6"/>
<dbReference type="Gene3D" id="3.40.50.720">
    <property type="entry name" value="NAD(P)-binding Rossmann-like Domain"/>
    <property type="match status" value="1"/>
</dbReference>
<proteinExistence type="inferred from homology"/>
<sequence>MQILNFSDLNTGPVQPTIQPLLITGAHGTLGRAFQRICAIRGIETVALSRAELDITDALAVELALTRYNPWAVVNAAGYVKVDEAEKDFARCYRANSTGPAVLAAACAYRDVHFLTFSSDLVFDGGKAEAYVESDLPRPLSVYGNSKRLAERDVLHCMPNALVVRTSALFGPWDEDNFVFNVLRAGQQQQAFDAADDVRISPTFIPDLVNVALDLLIDEEKGVWHLSNQGAYTWAELARLAADMGGLDTSFVVPRAMQTLGLPAARPMNSVLGSREGDLLPSLEHRLHGCVSELMHALRNTTEEPMAVAS</sequence>
<keyword evidence="6" id="KW-0521">NADP</keyword>
<evidence type="ECO:0000256" key="6">
    <source>
        <dbReference type="RuleBase" id="RU364082"/>
    </source>
</evidence>
<evidence type="ECO:0000256" key="5">
    <source>
        <dbReference type="ARBA" id="ARBA00048200"/>
    </source>
</evidence>
<dbReference type="Pfam" id="PF04321">
    <property type="entry name" value="RmlD_sub_bind"/>
    <property type="match status" value="1"/>
</dbReference>
<accession>A0ABS8A6X0</accession>
<dbReference type="CDD" id="cd05254">
    <property type="entry name" value="dTDP_HR_like_SDR_e"/>
    <property type="match status" value="1"/>
</dbReference>
<comment type="similarity">
    <text evidence="2 6">Belongs to the dTDP-4-dehydrorhamnose reductase family.</text>
</comment>
<feature type="domain" description="RmlD-like substrate binding" evidence="7">
    <location>
        <begin position="21"/>
        <end position="275"/>
    </location>
</feature>
<dbReference type="InterPro" id="IPR036291">
    <property type="entry name" value="NAD(P)-bd_dom_sf"/>
</dbReference>
<dbReference type="PANTHER" id="PTHR10491">
    <property type="entry name" value="DTDP-4-DEHYDRORHAMNOSE REDUCTASE"/>
    <property type="match status" value="1"/>
</dbReference>